<dbReference type="Proteomes" id="UP000060602">
    <property type="component" value="Chromosome"/>
</dbReference>
<gene>
    <name evidence="2" type="ORF">AL504_09665</name>
</gene>
<organism evidence="2 3">
    <name type="scientific">Alcaligenes xylosoxydans xylosoxydans</name>
    <name type="common">Achromobacter xylosoxidans</name>
    <dbReference type="NCBI Taxonomy" id="85698"/>
    <lineage>
        <taxon>Bacteria</taxon>
        <taxon>Pseudomonadati</taxon>
        <taxon>Pseudomonadota</taxon>
        <taxon>Betaproteobacteria</taxon>
        <taxon>Burkholderiales</taxon>
        <taxon>Alcaligenaceae</taxon>
        <taxon>Achromobacter</taxon>
    </lineage>
</organism>
<evidence type="ECO:0000259" key="1">
    <source>
        <dbReference type="Pfam" id="PF13443"/>
    </source>
</evidence>
<dbReference type="GO" id="GO:0003677">
    <property type="term" value="F:DNA binding"/>
    <property type="evidence" value="ECO:0007669"/>
    <property type="project" value="InterPro"/>
</dbReference>
<dbReference type="Gene3D" id="1.10.260.40">
    <property type="entry name" value="lambda repressor-like DNA-binding domains"/>
    <property type="match status" value="1"/>
</dbReference>
<reference evidence="3" key="1">
    <citation type="submission" date="2015-12" db="EMBL/GenBank/DDBJ databases">
        <title>FDA dAtabase for Regulatory Grade micrObial Sequences (FDA-ARGOS): Supporting development and validation of Infectious Disease Dx tests.</title>
        <authorList>
            <person name="Case J."/>
            <person name="Tallon L."/>
            <person name="Sadzewicz L."/>
            <person name="Sengamalay N."/>
            <person name="Ott S."/>
            <person name="Godinez A."/>
            <person name="Nagaraj S."/>
            <person name="Nadendla S."/>
            <person name="Sichtig H."/>
        </authorList>
    </citation>
    <scope>NUCLEOTIDE SEQUENCE [LARGE SCALE GENOMIC DNA]</scope>
    <source>
        <strain evidence="3">FDAARGOS_147</strain>
    </source>
</reference>
<sequence>MEHTEILPPVLARLRGVKHSDLAEVARLSGVPESTLRKLRYGEVKDPRVQTVQALRDYFAGVDMATSELATAAPPQQEAA</sequence>
<proteinExistence type="predicted"/>
<dbReference type="Pfam" id="PF13443">
    <property type="entry name" value="HTH_26"/>
    <property type="match status" value="1"/>
</dbReference>
<feature type="domain" description="HTH cro/C1-type" evidence="1">
    <location>
        <begin position="12"/>
        <end position="59"/>
    </location>
</feature>
<accession>A0A0X8NXT0</accession>
<dbReference type="AlphaFoldDB" id="A0A0X8NXT0"/>
<protein>
    <recommendedName>
        <fullName evidence="1">HTH cro/C1-type domain-containing protein</fullName>
    </recommendedName>
</protein>
<evidence type="ECO:0000313" key="3">
    <source>
        <dbReference type="Proteomes" id="UP000060602"/>
    </source>
</evidence>
<dbReference type="EMBL" id="CP014060">
    <property type="protein sequence ID" value="AMG36271.1"/>
    <property type="molecule type" value="Genomic_DNA"/>
</dbReference>
<name>A0A0X8NXT0_ALCXX</name>
<dbReference type="InterPro" id="IPR010982">
    <property type="entry name" value="Lambda_DNA-bd_dom_sf"/>
</dbReference>
<evidence type="ECO:0000313" key="2">
    <source>
        <dbReference type="EMBL" id="AMG36271.1"/>
    </source>
</evidence>
<dbReference type="SUPFAM" id="SSF47413">
    <property type="entry name" value="lambda repressor-like DNA-binding domains"/>
    <property type="match status" value="1"/>
</dbReference>
<dbReference type="InterPro" id="IPR001387">
    <property type="entry name" value="Cro/C1-type_HTH"/>
</dbReference>
<dbReference type="RefSeq" id="WP_061071944.1">
    <property type="nucleotide sequence ID" value="NZ_CP014060.2"/>
</dbReference>